<proteinExistence type="predicted"/>
<organism evidence="2 3">
    <name type="scientific">Pseudocercospora musae</name>
    <dbReference type="NCBI Taxonomy" id="113226"/>
    <lineage>
        <taxon>Eukaryota</taxon>
        <taxon>Fungi</taxon>
        <taxon>Dikarya</taxon>
        <taxon>Ascomycota</taxon>
        <taxon>Pezizomycotina</taxon>
        <taxon>Dothideomycetes</taxon>
        <taxon>Dothideomycetidae</taxon>
        <taxon>Mycosphaerellales</taxon>
        <taxon>Mycosphaerellaceae</taxon>
        <taxon>Pseudocercospora</taxon>
    </lineage>
</organism>
<reference evidence="2 3" key="1">
    <citation type="submission" date="2015-07" db="EMBL/GenBank/DDBJ databases">
        <title>Comparative genomics of the Sigatoka disease complex on banana suggests a link between parallel evolutionary changes in Pseudocercospora fijiensis and Pseudocercospora eumusae and increased virulence on the banana host.</title>
        <authorList>
            <person name="Chang T.-C."/>
            <person name="Salvucci A."/>
            <person name="Crous P.W."/>
            <person name="Stergiopoulos I."/>
        </authorList>
    </citation>
    <scope>NUCLEOTIDE SEQUENCE [LARGE SCALE GENOMIC DNA]</scope>
    <source>
        <strain evidence="2 3">CBS 116634</strain>
    </source>
</reference>
<sequence length="82" mass="9123">PEEEEIGEQAQLGESKPRLIPMPSAVQKLKEERKIEEAQGEIVTPAKPKGRTPLGQSEEEEEADEQAQLGEQSAEEKKIEEV</sequence>
<feature type="region of interest" description="Disordered" evidence="1">
    <location>
        <begin position="1"/>
        <end position="82"/>
    </location>
</feature>
<evidence type="ECO:0000256" key="1">
    <source>
        <dbReference type="SAM" id="MobiDB-lite"/>
    </source>
</evidence>
<gene>
    <name evidence="2" type="ORF">AC579_4608</name>
</gene>
<feature type="non-terminal residue" evidence="2">
    <location>
        <position position="1"/>
    </location>
</feature>
<dbReference type="AlphaFoldDB" id="A0A139GUP3"/>
<name>A0A139GUP3_9PEZI</name>
<accession>A0A139GUP3</accession>
<dbReference type="EMBL" id="LFZO01001074">
    <property type="protein sequence ID" value="KXS93868.1"/>
    <property type="molecule type" value="Genomic_DNA"/>
</dbReference>
<protein>
    <submittedName>
        <fullName evidence="2">Uncharacterized protein</fullName>
    </submittedName>
</protein>
<feature type="compositionally biased region" description="Basic and acidic residues" evidence="1">
    <location>
        <begin position="28"/>
        <end position="37"/>
    </location>
</feature>
<keyword evidence="3" id="KW-1185">Reference proteome</keyword>
<evidence type="ECO:0000313" key="3">
    <source>
        <dbReference type="Proteomes" id="UP000073492"/>
    </source>
</evidence>
<comment type="caution">
    <text evidence="2">The sequence shown here is derived from an EMBL/GenBank/DDBJ whole genome shotgun (WGS) entry which is preliminary data.</text>
</comment>
<dbReference type="Proteomes" id="UP000073492">
    <property type="component" value="Unassembled WGS sequence"/>
</dbReference>
<evidence type="ECO:0000313" key="2">
    <source>
        <dbReference type="EMBL" id="KXS93868.1"/>
    </source>
</evidence>